<evidence type="ECO:0000313" key="2">
    <source>
        <dbReference type="EMBL" id="KIK15381.1"/>
    </source>
</evidence>
<dbReference type="HOGENOM" id="CLU_1971387_0_0_1"/>
<keyword evidence="1" id="KW-0732">Signal</keyword>
<protein>
    <recommendedName>
        <fullName evidence="5">Secreted protein</fullName>
    </recommendedName>
</protein>
<proteinExistence type="predicted"/>
<dbReference type="AlphaFoldDB" id="A0A0C9ZUE2"/>
<dbReference type="EMBL" id="KN833728">
    <property type="protein sequence ID" value="KIK23293.1"/>
    <property type="molecule type" value="Genomic_DNA"/>
</dbReference>
<evidence type="ECO:0008006" key="5">
    <source>
        <dbReference type="Google" id="ProtNLM"/>
    </source>
</evidence>
<feature type="chain" id="PRO_5007394545" description="Secreted protein" evidence="1">
    <location>
        <begin position="24"/>
        <end position="127"/>
    </location>
</feature>
<dbReference type="Proteomes" id="UP000054018">
    <property type="component" value="Unassembled WGS sequence"/>
</dbReference>
<evidence type="ECO:0000313" key="3">
    <source>
        <dbReference type="EMBL" id="KIK23293.1"/>
    </source>
</evidence>
<sequence length="127" mass="14058">MTFVTVTKFSRTLVALLIHCCSARPCSVQQAFPSPIKVVYAFYRDKYKPTSSARHRSSLSPAHITGGSNITLLILKRPSIFDSFLTEVAVHIRYSSNVFKGEQHVTVPHSEGYQGTPALLSYVNQVG</sequence>
<reference evidence="3" key="3">
    <citation type="submission" date="2015-02" db="EMBL/GenBank/DDBJ databases">
        <title>Evolutionary Origins and Diversification of the Mycorrhizal Mutualists.</title>
        <authorList>
            <consortium name="DOE Joint Genome Institute"/>
            <consortium name="Mycorrhizal Genomics Consortium"/>
            <person name="Kohler A."/>
            <person name="Kuo A."/>
            <person name="Nagy L.G."/>
            <person name="Floudas D."/>
            <person name="Copeland A."/>
            <person name="Barry K.W."/>
            <person name="Cichocki N."/>
            <person name="Veneault-Fourrey C."/>
            <person name="LaButti K."/>
            <person name="Lindquist E.A."/>
            <person name="Lipzen A."/>
            <person name="Lundell T."/>
            <person name="Morin E."/>
            <person name="Murat C."/>
            <person name="Riley R."/>
            <person name="Ohm R."/>
            <person name="Sun H."/>
            <person name="Tunlid A."/>
            <person name="Henrissat B."/>
            <person name="Grigoriev I.V."/>
            <person name="Hibbett D.S."/>
            <person name="Martin F."/>
        </authorList>
    </citation>
    <scope>NUCLEOTIDE SEQUENCE</scope>
    <source>
        <strain evidence="3">441</strain>
    </source>
</reference>
<dbReference type="EMBL" id="KN833892">
    <property type="protein sequence ID" value="KIK15381.1"/>
    <property type="molecule type" value="Genomic_DNA"/>
</dbReference>
<organism evidence="3 4">
    <name type="scientific">Pisolithus microcarpus 441</name>
    <dbReference type="NCBI Taxonomy" id="765257"/>
    <lineage>
        <taxon>Eukaryota</taxon>
        <taxon>Fungi</taxon>
        <taxon>Dikarya</taxon>
        <taxon>Basidiomycota</taxon>
        <taxon>Agaricomycotina</taxon>
        <taxon>Agaricomycetes</taxon>
        <taxon>Agaricomycetidae</taxon>
        <taxon>Boletales</taxon>
        <taxon>Sclerodermatineae</taxon>
        <taxon>Pisolithaceae</taxon>
        <taxon>Pisolithus</taxon>
    </lineage>
</organism>
<evidence type="ECO:0000256" key="1">
    <source>
        <dbReference type="SAM" id="SignalP"/>
    </source>
</evidence>
<evidence type="ECO:0000313" key="4">
    <source>
        <dbReference type="Proteomes" id="UP000054018"/>
    </source>
</evidence>
<reference evidence="4" key="2">
    <citation type="submission" date="2015-01" db="EMBL/GenBank/DDBJ databases">
        <title>Evolutionary Origins and Diversification of the Mycorrhizal Mutualists.</title>
        <authorList>
            <consortium name="DOE Joint Genome Institute"/>
            <consortium name="Mycorrhizal Genomics Consortium"/>
            <person name="Kohler A."/>
            <person name="Kuo A."/>
            <person name="Nagy L.G."/>
            <person name="Floudas D."/>
            <person name="Copeland A."/>
            <person name="Barry K.W."/>
            <person name="Cichocki N."/>
            <person name="Veneault-Fourrey C."/>
            <person name="LaButti K."/>
            <person name="Lindquist E.A."/>
            <person name="Lipzen A."/>
            <person name="Lundell T."/>
            <person name="Morin E."/>
            <person name="Murat C."/>
            <person name="Riley R."/>
            <person name="Ohm R."/>
            <person name="Sun H."/>
            <person name="Tunlid A."/>
            <person name="Henrissat B."/>
            <person name="Grigoriev I.V."/>
            <person name="Hibbett D.S."/>
            <person name="Martin F."/>
        </authorList>
    </citation>
    <scope>NUCLEOTIDE SEQUENCE [LARGE SCALE GENOMIC DNA]</scope>
    <source>
        <strain evidence="4">441</strain>
    </source>
</reference>
<reference evidence="3 4" key="1">
    <citation type="submission" date="2014-04" db="EMBL/GenBank/DDBJ databases">
        <authorList>
            <consortium name="DOE Joint Genome Institute"/>
            <person name="Kuo A."/>
            <person name="Kohler A."/>
            <person name="Costa M.D."/>
            <person name="Nagy L.G."/>
            <person name="Floudas D."/>
            <person name="Copeland A."/>
            <person name="Barry K.W."/>
            <person name="Cichocki N."/>
            <person name="Veneault-Fourrey C."/>
            <person name="LaButti K."/>
            <person name="Lindquist E.A."/>
            <person name="Lipzen A."/>
            <person name="Lundell T."/>
            <person name="Morin E."/>
            <person name="Murat C."/>
            <person name="Sun H."/>
            <person name="Tunlid A."/>
            <person name="Henrissat B."/>
            <person name="Grigoriev I.V."/>
            <person name="Hibbett D.S."/>
            <person name="Martin F."/>
            <person name="Nordberg H.P."/>
            <person name="Cantor M.N."/>
            <person name="Hua S.X."/>
        </authorList>
    </citation>
    <scope>NUCLEOTIDE SEQUENCE [LARGE SCALE GENOMIC DNA]</scope>
    <source>
        <strain evidence="3 4">441</strain>
    </source>
</reference>
<name>A0A0C9ZUE2_9AGAM</name>
<gene>
    <name evidence="3" type="ORF">PISMIDRAFT_679570</name>
    <name evidence="2" type="ORF">PISMIDRAFT_687292</name>
</gene>
<feature type="signal peptide" evidence="1">
    <location>
        <begin position="1"/>
        <end position="23"/>
    </location>
</feature>
<accession>A0A0C9ZUE2</accession>
<keyword evidence="4" id="KW-1185">Reference proteome</keyword>